<dbReference type="EMBL" id="MN740626">
    <property type="protein sequence ID" value="QHS79119.1"/>
    <property type="molecule type" value="Genomic_DNA"/>
</dbReference>
<accession>A0A6C0AH64</accession>
<protein>
    <submittedName>
        <fullName evidence="1">Uncharacterized protein</fullName>
    </submittedName>
</protein>
<dbReference type="AlphaFoldDB" id="A0A6C0AH64"/>
<name>A0A6C0AH64_9ZZZZ</name>
<reference evidence="1" key="1">
    <citation type="journal article" date="2020" name="Nature">
        <title>Giant virus diversity and host interactions through global metagenomics.</title>
        <authorList>
            <person name="Schulz F."/>
            <person name="Roux S."/>
            <person name="Paez-Espino D."/>
            <person name="Jungbluth S."/>
            <person name="Walsh D.A."/>
            <person name="Denef V.J."/>
            <person name="McMahon K.D."/>
            <person name="Konstantinidis K.T."/>
            <person name="Eloe-Fadrosh E.A."/>
            <person name="Kyrpides N.C."/>
            <person name="Woyke T."/>
        </authorList>
    </citation>
    <scope>NUCLEOTIDE SEQUENCE</scope>
    <source>
        <strain evidence="1">GVMAG-S-1035118-87</strain>
    </source>
</reference>
<proteinExistence type="predicted"/>
<evidence type="ECO:0000313" key="1">
    <source>
        <dbReference type="EMBL" id="QHS79119.1"/>
    </source>
</evidence>
<sequence length="180" mass="21703">MWLFTWIWKMIERMASWEHPTIEYKPYEQFYPLDMKETIEESIDRLIHKEVEEMTPEGKVILSYDESSNTFLYWAQKPIAYKYLEVVARKYVIVYDCKEVYVNMVKELLKAMQVKEVKPEVKDSPFVVFKSYNRVHKVNKKIANETGNHYKHMGKEKVDPIVPTYKPITFVDYKKIQSKE</sequence>
<organism evidence="1">
    <name type="scientific">viral metagenome</name>
    <dbReference type="NCBI Taxonomy" id="1070528"/>
    <lineage>
        <taxon>unclassified sequences</taxon>
        <taxon>metagenomes</taxon>
        <taxon>organismal metagenomes</taxon>
    </lineage>
</organism>